<keyword evidence="4" id="KW-1185">Reference proteome</keyword>
<name>A0A8S1HLH9_9PELO</name>
<feature type="coiled-coil region" evidence="1">
    <location>
        <begin position="303"/>
        <end position="337"/>
    </location>
</feature>
<protein>
    <submittedName>
        <fullName evidence="3">Uncharacterized protein</fullName>
    </submittedName>
</protein>
<dbReference type="Proteomes" id="UP000835052">
    <property type="component" value="Unassembled WGS sequence"/>
</dbReference>
<feature type="compositionally biased region" description="Basic residues" evidence="2">
    <location>
        <begin position="1"/>
        <end position="13"/>
    </location>
</feature>
<dbReference type="OrthoDB" id="5837866at2759"/>
<evidence type="ECO:0000256" key="1">
    <source>
        <dbReference type="SAM" id="Coils"/>
    </source>
</evidence>
<proteinExistence type="predicted"/>
<reference evidence="3" key="1">
    <citation type="submission" date="2020-10" db="EMBL/GenBank/DDBJ databases">
        <authorList>
            <person name="Kikuchi T."/>
        </authorList>
    </citation>
    <scope>NUCLEOTIDE SEQUENCE</scope>
    <source>
        <strain evidence="3">NKZ352</strain>
    </source>
</reference>
<dbReference type="EMBL" id="CAJGYM010000068">
    <property type="protein sequence ID" value="CAD6196199.1"/>
    <property type="molecule type" value="Genomic_DNA"/>
</dbReference>
<keyword evidence="1" id="KW-0175">Coiled coil</keyword>
<feature type="region of interest" description="Disordered" evidence="2">
    <location>
        <begin position="1"/>
        <end position="26"/>
    </location>
</feature>
<gene>
    <name evidence="3" type="ORF">CAUJ_LOCUS12114</name>
</gene>
<comment type="caution">
    <text evidence="3">The sequence shown here is derived from an EMBL/GenBank/DDBJ whole genome shotgun (WGS) entry which is preliminary data.</text>
</comment>
<evidence type="ECO:0000256" key="2">
    <source>
        <dbReference type="SAM" id="MobiDB-lite"/>
    </source>
</evidence>
<dbReference type="AlphaFoldDB" id="A0A8S1HLH9"/>
<evidence type="ECO:0000313" key="4">
    <source>
        <dbReference type="Proteomes" id="UP000835052"/>
    </source>
</evidence>
<sequence>MTSRRQRYFRARSPHSEATSSHNGEMVGLETIDHEELGVIDAETVSGNGQRLRQGGQVVVEEVTNEEVLEQEDMTLDHNDAQMAHQHYATSRQARFAVPGNGPRRPGRPPKFGASQPMALDMVAKLQNKATYAAARLPPSNPILHNHVPPPNPRVSPGGARLVSVPRKRELSASGVGPMSKRIGIPNSYQGIRATSSRAPSSYVDTSKENRPVKVVRILPNSLRQNAQLLEQSIVDLDERIKDVLEETKVDFDKWKAIAAQQPQMSPEEYHNMLGMLLNELERTTAANNALTDYHRQRQRQERNLYESREDNFNARIRQLETENRKLRENMLASLQNRFEQYGATMMDEAEQMQDGTHMIDEGHDQQQQQDNQLQLDEDVPTEWIVEQTVGDDPNDEEDVKMQVVIGDDGNQEQQYLE</sequence>
<evidence type="ECO:0000313" key="3">
    <source>
        <dbReference type="EMBL" id="CAD6196199.1"/>
    </source>
</evidence>
<accession>A0A8S1HLH9</accession>
<organism evidence="3 4">
    <name type="scientific">Caenorhabditis auriculariae</name>
    <dbReference type="NCBI Taxonomy" id="2777116"/>
    <lineage>
        <taxon>Eukaryota</taxon>
        <taxon>Metazoa</taxon>
        <taxon>Ecdysozoa</taxon>
        <taxon>Nematoda</taxon>
        <taxon>Chromadorea</taxon>
        <taxon>Rhabditida</taxon>
        <taxon>Rhabditina</taxon>
        <taxon>Rhabditomorpha</taxon>
        <taxon>Rhabditoidea</taxon>
        <taxon>Rhabditidae</taxon>
        <taxon>Peloderinae</taxon>
        <taxon>Caenorhabditis</taxon>
    </lineage>
</organism>